<accession>A0A2Z4PSM8</accession>
<dbReference type="InterPro" id="IPR021284">
    <property type="entry name" value="DUF2750"/>
</dbReference>
<name>A0A2Z4PSM8_9GAMM</name>
<dbReference type="RefSeq" id="WP_112138327.1">
    <property type="nucleotide sequence ID" value="NZ_CP016181.1"/>
</dbReference>
<protein>
    <recommendedName>
        <fullName evidence="3">DUF2750 domain-containing protein</fullName>
    </recommendedName>
</protein>
<evidence type="ECO:0000313" key="1">
    <source>
        <dbReference type="EMBL" id="AWY00588.1"/>
    </source>
</evidence>
<dbReference type="OrthoDB" id="2936081at2"/>
<dbReference type="Pfam" id="PF11042">
    <property type="entry name" value="DUF2750"/>
    <property type="match status" value="1"/>
</dbReference>
<organism evidence="1 2">
    <name type="scientific">Marinomonas primoryensis</name>
    <dbReference type="NCBI Taxonomy" id="178399"/>
    <lineage>
        <taxon>Bacteria</taxon>
        <taxon>Pseudomonadati</taxon>
        <taxon>Pseudomonadota</taxon>
        <taxon>Gammaproteobacteria</taxon>
        <taxon>Oceanospirillales</taxon>
        <taxon>Oceanospirillaceae</taxon>
        <taxon>Marinomonas</taxon>
    </lineage>
</organism>
<reference evidence="1 2" key="1">
    <citation type="submission" date="2016-06" db="EMBL/GenBank/DDBJ databases">
        <title>The sequenced genome of the ice-adhering bacterium Marinomonas primoryensis, from Antarctica.</title>
        <authorList>
            <person name="Graham L."/>
            <person name="Vance T.D.R."/>
            <person name="Davies P.L."/>
        </authorList>
    </citation>
    <scope>NUCLEOTIDE SEQUENCE [LARGE SCALE GENOMIC DNA]</scope>
    <source>
        <strain evidence="1 2">AceL</strain>
    </source>
</reference>
<sequence>MSNTLAIDDTFYRLTSSERYDQMLKLIKKEQSIWTLSDAEGCLIIDLGTDKVLPIWPTEALASEWGEKDHEGFKGLEINSVDWLEKWLPGMQNDKFSVGVAPNLAGECIVSSAEEHAADLQR</sequence>
<gene>
    <name evidence="1" type="ORF">A8139_11765</name>
</gene>
<dbReference type="Proteomes" id="UP000249898">
    <property type="component" value="Chromosome"/>
</dbReference>
<evidence type="ECO:0000313" key="2">
    <source>
        <dbReference type="Proteomes" id="UP000249898"/>
    </source>
</evidence>
<proteinExistence type="predicted"/>
<dbReference type="EMBL" id="CP016181">
    <property type="protein sequence ID" value="AWY00588.1"/>
    <property type="molecule type" value="Genomic_DNA"/>
</dbReference>
<evidence type="ECO:0008006" key="3">
    <source>
        <dbReference type="Google" id="ProtNLM"/>
    </source>
</evidence>
<dbReference type="AlphaFoldDB" id="A0A2Z4PSM8"/>